<evidence type="ECO:0000259" key="3">
    <source>
        <dbReference type="Pfam" id="PF03787"/>
    </source>
</evidence>
<feature type="compositionally biased region" description="Low complexity" evidence="2">
    <location>
        <begin position="373"/>
        <end position="386"/>
    </location>
</feature>
<feature type="region of interest" description="Disordered" evidence="2">
    <location>
        <begin position="367"/>
        <end position="386"/>
    </location>
</feature>
<dbReference type="InterPro" id="IPR005537">
    <property type="entry name" value="RAMP_III_fam"/>
</dbReference>
<proteinExistence type="predicted"/>
<feature type="domain" description="CRISPR type III-associated protein" evidence="3">
    <location>
        <begin position="8"/>
        <end position="220"/>
    </location>
</feature>
<protein>
    <recommendedName>
        <fullName evidence="3">CRISPR type III-associated protein domain-containing protein</fullName>
    </recommendedName>
</protein>
<gene>
    <name evidence="4" type="ORF">GS597_12700</name>
</gene>
<dbReference type="AlphaFoldDB" id="A0A8K2A089"/>
<accession>A0A8K2A089</accession>
<organism evidence="4 5">
    <name type="scientific">Petrachloros mirabilis ULC683</name>
    <dbReference type="NCBI Taxonomy" id="2781853"/>
    <lineage>
        <taxon>Bacteria</taxon>
        <taxon>Bacillati</taxon>
        <taxon>Cyanobacteriota</taxon>
        <taxon>Cyanophyceae</taxon>
        <taxon>Synechococcales</taxon>
        <taxon>Petrachlorosaceae</taxon>
        <taxon>Petrachloros</taxon>
        <taxon>Petrachloros mirabilis</taxon>
    </lineage>
</organism>
<evidence type="ECO:0000256" key="1">
    <source>
        <dbReference type="ARBA" id="ARBA00023118"/>
    </source>
</evidence>
<sequence length="531" mass="60467">MPAILVTIKALQPILATSFQGDPNSDVSYDYIPGSMIRGAVIGRYLQHQELGELDLTDLETQKLFFQPNHTRYLNAHLVSQKERHRTLPVPRSWYKLKDAEITENAGTNIYDLSLEQDDQQESLKVIRDGFCVFEDGFVRLYTPERRINIHNSRDRRKGRSSKREDQPSSEGAIFRYDALDTRQTFQSVILCEERNIEFFKQLLSQPDLWLGGSRSAGYGHTQIFCKIQDSWHEFQALGDKEDIDAEHLTITLLSDTLLRDVNGQPTANPSLIAAAINTACGSDLPMPESKHIFSSQTYIGGFNRKWGLPLPQVPALAAGTVVVFENAPLTEEQMQQLHWQGIGDRRNEGFGRVAINWHRRAILQVKKPPKPQASHQQPSISSPSLPLAQRMATQLLRQKLDQLLKTELDRRKLEARNISNSQLSRLQLIARRGLSSEPASLQDVSEFLNRDNLTKTALEQFQKTRFKQTNEPFYSWLQDRLKNPRSWIAQPPEVQLSTEVKATVDDSLATEYTLKLIMAVAKQAAKENQQ</sequence>
<dbReference type="RefSeq" id="WP_161825830.1">
    <property type="nucleotide sequence ID" value="NZ_WVIC01000025.1"/>
</dbReference>
<comment type="caution">
    <text evidence="4">The sequence shown here is derived from an EMBL/GenBank/DDBJ whole genome shotgun (WGS) entry which is preliminary data.</text>
</comment>
<evidence type="ECO:0000256" key="2">
    <source>
        <dbReference type="SAM" id="MobiDB-lite"/>
    </source>
</evidence>
<dbReference type="EMBL" id="WVIC01000025">
    <property type="protein sequence ID" value="NCJ07351.1"/>
    <property type="molecule type" value="Genomic_DNA"/>
</dbReference>
<keyword evidence="1" id="KW-0051">Antiviral defense</keyword>
<dbReference type="Pfam" id="PF03787">
    <property type="entry name" value="RAMPs"/>
    <property type="match status" value="1"/>
</dbReference>
<dbReference type="GO" id="GO:0051607">
    <property type="term" value="P:defense response to virus"/>
    <property type="evidence" value="ECO:0007669"/>
    <property type="project" value="UniProtKB-KW"/>
</dbReference>
<evidence type="ECO:0000313" key="5">
    <source>
        <dbReference type="Proteomes" id="UP000607397"/>
    </source>
</evidence>
<reference evidence="4" key="1">
    <citation type="submission" date="2019-12" db="EMBL/GenBank/DDBJ databases">
        <title>High-Quality draft genome sequences of three cyanobacteria isolated from the limestone walls of the Old Cathedral of Coimbra.</title>
        <authorList>
            <person name="Tiago I."/>
            <person name="Soares F."/>
            <person name="Portugal A."/>
        </authorList>
    </citation>
    <scope>NUCLEOTIDE SEQUENCE [LARGE SCALE GENOMIC DNA]</scope>
    <source>
        <strain evidence="4">C</strain>
    </source>
</reference>
<keyword evidence="5" id="KW-1185">Reference proteome</keyword>
<name>A0A8K2A089_9CYAN</name>
<evidence type="ECO:0000313" key="4">
    <source>
        <dbReference type="EMBL" id="NCJ07351.1"/>
    </source>
</evidence>
<dbReference type="Proteomes" id="UP000607397">
    <property type="component" value="Unassembled WGS sequence"/>
</dbReference>